<evidence type="ECO:0000313" key="3">
    <source>
        <dbReference type="EMBL" id="QUC07409.1"/>
    </source>
</evidence>
<feature type="region of interest" description="Disordered" evidence="1">
    <location>
        <begin position="131"/>
        <end position="150"/>
    </location>
</feature>
<organism evidence="3 4">
    <name type="scientific">Arachnia rubra</name>
    <dbReference type="NCBI Taxonomy" id="1547448"/>
    <lineage>
        <taxon>Bacteria</taxon>
        <taxon>Bacillati</taxon>
        <taxon>Actinomycetota</taxon>
        <taxon>Actinomycetes</taxon>
        <taxon>Propionibacteriales</taxon>
        <taxon>Propionibacteriaceae</taxon>
        <taxon>Arachnia</taxon>
    </lineage>
</organism>
<proteinExistence type="predicted"/>
<evidence type="ECO:0008006" key="5">
    <source>
        <dbReference type="Google" id="ProtNLM"/>
    </source>
</evidence>
<accession>A0ABX7Y2P3</accession>
<reference evidence="3 4" key="1">
    <citation type="submission" date="2021-03" db="EMBL/GenBank/DDBJ databases">
        <title>Human Oral Microbial Genomes.</title>
        <authorList>
            <person name="Johnston C.D."/>
            <person name="Chen T."/>
            <person name="Dewhirst F.E."/>
        </authorList>
    </citation>
    <scope>NUCLEOTIDE SEQUENCE [LARGE SCALE GENOMIC DNA]</scope>
    <source>
        <strain evidence="3 4">DSMZ 100122</strain>
    </source>
</reference>
<dbReference type="PROSITE" id="PS51257">
    <property type="entry name" value="PROKAR_LIPOPROTEIN"/>
    <property type="match status" value="1"/>
</dbReference>
<feature type="signal peptide" evidence="2">
    <location>
        <begin position="1"/>
        <end position="20"/>
    </location>
</feature>
<evidence type="ECO:0000256" key="2">
    <source>
        <dbReference type="SAM" id="SignalP"/>
    </source>
</evidence>
<evidence type="ECO:0000313" key="4">
    <source>
        <dbReference type="Proteomes" id="UP000678513"/>
    </source>
</evidence>
<keyword evidence="4" id="KW-1185">Reference proteome</keyword>
<dbReference type="RefSeq" id="WP_212321845.1">
    <property type="nucleotide sequence ID" value="NZ_AP024463.1"/>
</dbReference>
<dbReference type="Proteomes" id="UP000678513">
    <property type="component" value="Chromosome"/>
</dbReference>
<name>A0ABX7Y2P3_9ACTN</name>
<protein>
    <recommendedName>
        <fullName evidence="5">Lipoprotein</fullName>
    </recommendedName>
</protein>
<dbReference type="EMBL" id="CP072384">
    <property type="protein sequence ID" value="QUC07409.1"/>
    <property type="molecule type" value="Genomic_DNA"/>
</dbReference>
<evidence type="ECO:0000256" key="1">
    <source>
        <dbReference type="SAM" id="MobiDB-lite"/>
    </source>
</evidence>
<keyword evidence="2" id="KW-0732">Signal</keyword>
<sequence>MMRYLKVLAAGSLGVVFLGACGGPAEESAVGVSSVSSVAVVARGVAESPIPEFADSPARWAAAEFVRAAATPDARLDTSPAEAWRRAAPYATSELAPHLTEAKESGTVPGWWRRLVEAGGYVSIEISNITGDESQAAPPPGSPTPTAAPGEELPVEVMFNRTAHAPGRVPSRGVKTQIWVVTVRDGLVVAFKPESGD</sequence>
<gene>
    <name evidence="3" type="ORF">J5A65_10745</name>
</gene>
<feature type="chain" id="PRO_5047388309" description="Lipoprotein" evidence="2">
    <location>
        <begin position="21"/>
        <end position="197"/>
    </location>
</feature>